<dbReference type="Proteomes" id="UP000735302">
    <property type="component" value="Unassembled WGS sequence"/>
</dbReference>
<comment type="caution">
    <text evidence="2">The sequence shown here is derived from an EMBL/GenBank/DDBJ whole genome shotgun (WGS) entry which is preliminary data.</text>
</comment>
<feature type="region of interest" description="Disordered" evidence="1">
    <location>
        <begin position="5203"/>
        <end position="5314"/>
    </location>
</feature>
<feature type="region of interest" description="Disordered" evidence="1">
    <location>
        <begin position="5144"/>
        <end position="5167"/>
    </location>
</feature>
<feature type="compositionally biased region" description="Polar residues" evidence="1">
    <location>
        <begin position="5154"/>
        <end position="5163"/>
    </location>
</feature>
<dbReference type="EMBL" id="BLXT01000055">
    <property type="protein sequence ID" value="GFN74149.1"/>
    <property type="molecule type" value="Genomic_DNA"/>
</dbReference>
<feature type="compositionally biased region" description="Polar residues" evidence="1">
    <location>
        <begin position="4725"/>
        <end position="4754"/>
    </location>
</feature>
<accession>A0AAV3XT76</accession>
<gene>
    <name evidence="2" type="ORF">PoB_000065500</name>
</gene>
<feature type="region of interest" description="Disordered" evidence="1">
    <location>
        <begin position="4608"/>
        <end position="4630"/>
    </location>
</feature>
<evidence type="ECO:0000313" key="2">
    <source>
        <dbReference type="EMBL" id="GFN74149.1"/>
    </source>
</evidence>
<evidence type="ECO:0000256" key="1">
    <source>
        <dbReference type="SAM" id="MobiDB-lite"/>
    </source>
</evidence>
<feature type="compositionally biased region" description="Polar residues" evidence="1">
    <location>
        <begin position="3804"/>
        <end position="3817"/>
    </location>
</feature>
<feature type="region of interest" description="Disordered" evidence="1">
    <location>
        <begin position="2190"/>
        <end position="2209"/>
    </location>
</feature>
<proteinExistence type="predicted"/>
<sequence length="5543" mass="627150">MNHSEKLVLPCKYRRVRRLSSKPTGFFQNYSHIPLRVDATPLFLSTRKRPEMLAQYRRWREGIVDPDRPSKIPLSLAFRWTLDCAVVEEWALHCWEPGSGVFLDEQGTWWSSVSGIPTDVNLHNSLFADTPGYCIMHLWATNADLADAIFKHNNFKKRCKRDHSVWKSQYFRKDTFTPHQTLSKTTAQKLELVLLMLFGEMKGTTVCKLNYFRLEYLRTFWKCFFPGLICKNNTYAILGANEQAVFSDVPTLTTSYCPASKDASSISVMVFIHTCTRHNLDLQKTLHKIKITGFNRKENCNKNNLPMNQSVKEMELYCQQIVSFYTVSNFYHKPQVLLTSNILENSSSILGLNCNNNSKFPAAQSFDTIKTQFCFASKSSLIDAFTQNTEMKKNVRSRKWCSKLQRWGSLSKKKSSCHKNEYLSLKIVSLLDLLHKDLPTGIQANVQWEKNNNSGALLSPQDAQTEYLTTLSSCTNDNASQTMCIKPGISVPRDEMEQKYVSNEWMSILQSRRVKRNTRSKPWKTDCFFRKSDKNTTIKDFTHHRSHEKKATPHTLENKVEIYALNEAGLPKIKVAVREDEAKSNPKDLGNEPTKYRRVTSNRHHLCSHDAVLKQEGPNINDPLPLTVALSLKSNDKHRHLRIPKNSMRISKLNVSTADSGNENEIFRKTSKLDPFPHVKAKVECRLKSAQKPCPFKVARARTQSKISEKSVSEMLEGNDRAQRGAKPLWDGHSRCLQEQIARKVEEIILKKAQAIVKSYQDFLEKQSNHLKPDCSKKKMDEISEKQNKVHPLSFLENNKPTPFTPKDDRREEIKREGAHIGFDDPKLLLQKKISTCIEKIQFQDVKPNENHKEVNPSIQGLSHSPRLCFQNMNKARLDKPSKSTSAGLRSCSGAKDLKFADSFCRPHNSYKSRQKSAAIDQFDDGGDIHLRDIGKEENEETRLSEARFATDLLRDSMSHNSNPGNLLDEEQRNFHFKTGELFQSHPNNRFKRPKNSKIPVFQRNEYVRRGKKIMAKGGCAEEDKGDDSNSAIATDGKRVALPTENKHSQPHGNCTAQMNTAKGTTTKSHLLYQTRKNNLPNACSEDQMGLGKQSLTKPYGLLSPCGKRCDCAALEKTTSKPGKCPNVSSYPQQKFNFDNKLYRKCPAGRKFIGEMGFVSNCKQSTQEKSLENSCLQRLGEDPLFSPPKESEPSNSKVNLCKTKVVRDTPVQNSIYSYLISLWGKSFNGRWCELETNAQDKDKHTQENQIFTSNCNLKSSGDCDPSSSWFSESDGALKAPRYGKVTKQVKAMHRLQSLSSPQKLSLGFQKASPEHQSLKLSDADKNILEDNASVVNDPDFKSNSSSADYFTESGTHLSSLSTLKSISDLPFNSLSSLEHPRSACSFQSSETKRDLDPISSPENTPKKTKSFAEMISDFEHSPPNRFANKDWSNTILEKHIDQPSFYQKFSRGYKFSNVNYSNKACGCGVSLSEPNLSTNSQKQCQTSLRNCISYLNISASDSIMSSLLSKTSYHPEVSQIKIAEFGRNKVLSNHSKVKPRRRSIFTKLTASNCNYLDAKRSKPLKKSSSSCTLFWSDPSVDHLNGISNVAFDKDIQTMTHIDKMLSRQTAYTESRKGCSVFTYDHKATHSRIMKRGKPYSRTALPSYLYLYPPKSNCQECKIIDDDVSSPATPKKFSNLLEFWENKSSEISHLNSANFNTSHLSERRLSHLTRGEKISKNLDGVYQAVKKFLSPQNQSELKMKQRFIKTSPSKTLISNYVKQPGFKKKLFASRSSNRISNRKRFSNANIMDQTMTLHALAKRSNCQTELLRRQSHSGNERKESNLTSPFCTPRSGNKGSTHCSSRSITDTHPSRFSSKEEQKSKGNVQRHFWSSAASGRTQFHSAISARRSSSSQAGADLAFSSSSGATFRRQRVLDFVANCNRSLKKTDAPSVSEISGDHVSSISKNSQECATSSTSSCINNYGSIPKTLNAISSHSKFKRHFVKIKTKSLNDNSKDDEHCNSASENNSMFDNYFTYNLPLGHEDVKKLRKPWKHNCKEPRRNRFQYRQYEPKLRVGCSPTKPELINNKEAASEFRRKYDHETFDTSTGCPQLRNINQDSCLINCREKQMYLGAPTNRGCTDGECSSPVSLTSSSTGYIISAGLDYTSENAVSTVSKIYKNACSESLISSALTGTSVLNISQIESDNTIRVGSQNDHDNYAPNERQKKSNATFIRPSQVEVMFRLDPFQLKGQGSVKSLEKTMRTHTCTKDIGSFTETLLASPKMLTGSYNNKARVSLVQKENVSHNSLHEGNDIVTKSSISAPEASTTDKHLKVFSYKQREIIPGITHKISSSSPKIQKMVCLDQSTQKGLFSDLGNLVQKSKCNVMKHEQTDFSSLYPVKEVAQAPNQLFGCSKSNSFTEPYIASPQRKLNAVDLSHGSTGTETLNMQTPIFENQVKSLKSNVLLPYFILKRARQHSNESLDNSKSTVGEKYLSNGKNETHASNYTHTFGSHGPSNNSWQFERHNINWTRESETFVRNANFDNTSFVMSKSDESSAKMPIRLQRLTHKEERYLVQKKSMSDSDITNNTHKCTRKFHGTTFKSADGGKNKTSKDHNKCANSIVENNTSKNKTRLRESQLMFSQSFTWMAGNESQNISYARNSSSLRSKCDASSASKRLVTHLKQDKKAPVNQEIKTGQYKSLNNGKSLYQIVFSYSDSNLVQTAEYTKKPEVHRGSFQKCRVENLFTPSNHSILATSPLRDKPLKKRPNETNTTDTSKENTKTVQNIEIVLGDDVTVKEFMKCFIGNLDAEQNIEDTFLPVAANSNCTFSEYPCSERNDNESIKLVQDNKPKMRKKLNSQPKRSCDTNNTKKDAALFQSYGVNNSSQDTKFQMKNTKFVPYENNRGKSDKLKSTVDTFLFSLPKQTLPNAKEKTKERVAKIKIKAHYQNTQKQKKGTVLFSPLKPNEDFCGQSEQQLYDAKLAWWERSAKVKKPVKSFRFNRRRNRSQSRSKKKSQSRKTIKGSAVNCDDPASNQERENLEKCEFSKNSTPTMNKQAVSHIFSDSEHNINGKSIMNLKNVDDPFWHHNVSQGSSKYHDNVRCPSQELSSFCHKNSLTLCPDSKGNYFQNKGQKQFLRETTSSSDIESTSFHSPRCTFTLKNKVRHKNSKCCRETPRKIEISPKISHSVMNLYKSTRMRRVHGASMIIKKRKMKTKTKKRNSDEQNTMLLHSSPIFRERQKSKIRHVCNETDAYTSLDKKLMEMECHNTEEANMCEKTCGQDRHGDTITDSDQHNASKQLKEDRSLGRRLDDYDDHILRQNQQPERASQRHFKSKCTHSSDSLKSNGSFDPEKCIRTGKKSMDSWWRQDQVNKRVNVEPHAFHNKVKSSSQPMHFVNRVKKNREKQDFGNSRDIEELQKHETCLSLDEFQLTSGVQIPMRKLSGSSASKKRLLKDWQKGKKINSKHISPKYIRRTRQFDQNRTLANTHNSGIDTANQRSQFFGSKSPTAVQNLVYTLKHQDLARQRAKQKLTWNNPKKALKGATKKHIDFSSHSSCKDEDCQICTSSKCTKEMASTHTSLSSAPKSSSKNSLKAGAGKDVSPEKQPDPTWSLMKSLGCECKVPQCHKETSISFHNSLNHDKFNQDTLSEDSFLNAQLQQKNSTPILTPEDLKPLSGLGMKNQTLTQERDVLSEHEKFLPGNFSDRQLQDFYETEASAMTDNDKASSLETLFDKSDTREAGQRICVREESQGKTFHMGGIGAAHVITSLWSKSSEGKKAIPPERPTRQCDLGATQLLHNGNHIIPIPKPRTTTLSLRHDMLKKTSNSLQGKSLTPPSFSDKKANKTSAETQSFMKPLGTQKPSKCSLTKEYFKINRQSNISSLKSPPNGAISCKGIIGHHSGKDLPTGCPAKLASGSITNVDDMTMSLLLGKSLSRYEKEGSHLCVSSSLDDRGCDQSERSRKEKGSVDFVRLKTLEETLSLHELKNVIEETVKESIELYLQHIKPGERSNDGSHLKQNELQSSVCEGESKIQRLFVLGFSPPTSSSNDSLLKSTLHATKPITCPKQIIDIARELKVNTSPTSSCPFSPNPESSRKSDLVETQTQMCYASSQNEMASTGTNLIDNASPLSILNEGDMVPPTDLEYTYITGSDYRKREKTNINVVPWISPSSKLEHFAEPCHVMNRLKEIDWQSPNAGFTCVGPCSFYAKSVNAFLVPRSDSEGCHSVLLNLSQGDGHPEAKVIVEPPNLFSNFYPRVLSDNGYIHVEFREPREKEAEKSRVPTKLSYTIRESSAQTDAFSSTDRLVQTETGLGYIEAVKIKSHYPHGVEENDKEDYRSQPCNQGKSASHMYNMKYEDYRNSMANRKNAITPSEVHTSLIPGEIYERHQSVSQKATKNDIDIKSNRGDALSGDKCAEMEKEEHVANMCPRFLKRNLSKIKTSLSHSKANRSADESSVNIEYRVKLTNTYGAESDLITSQNLAKEDTGPSLEANLKDASVNTFGLLSESESTSCVYQNRLQHHYIPRPENLKKLEKLEGLISDNEECDYQFKNVLKALSAAEKSTAMDTVFQSSTRSTSPILSPGFPQTQLQALDKLMPSPLLKQPCIATQREIKHNVPAKQNIVREKATSTMPQGDEKRAGLYPSSPQVQPRSFEANHDIHAKTKKNTITRDIGTKTTKMAPYSNRANSPVCSNFKTFSDTDTVMETNNASSGWDSFVLPNKDMENEKTWDKTRYVNCSINSISNLDQRNSSADSPETNERSLSQASKCPGQSKTLRQKHDEKLPSHNHFTKTKPIEQYNETSHTVDHFTKRKHTPHNNEKSKSFTGNPFTKGKPREQYEKAPNGDHFTMVKPIQQYKEKSLISDNVTKRETTQHYNEKSSNGDHFTKGKLSQPCKEKSPVSNQCTKQKALQEYTEQSPGDHHLTKGKNIQQFNEKSAIGDDFTKREPKQQYNERSLNGDRFTKGKSIAHFNEKTLFVDNFTIEKPILQLNKKSPTSKIFTKKPLLQKHAENYKIFDHFTKGKPENTATFHHFTKEKDIQHYDEKISHSLNRFTHAIKMSDPTFDNFTRSSRRANDNQARCNYIVKSSDDEIVVRMHEKEHPFQEPVKRDWQKRAGRFDVDNNSLAALSVDKNAVRRAIKNSLGCSRKESLLSDKTVIRMYEPSVLSESRPEESFSPNVPTIKQTAKFDRMERFANELGTTRGEKHSHPEGEFLPLSQRWLSSPVNAPSSSSGLLPSDKETSSNQQAKFYRAPQQPAILSPPTQRKIRQQQSMTTKETQKPKPGTIPPPSQPAAQQHFQADLQHPQYQHQVQQPHVSFQQSQQTHLPSSRSLPRGRQIFIRSYRKTAVSPNRILIKSGHLHSAGSDTLSQSNSNAGVKKRNRVHFSDQITEFCNNINKVSAQAATQNTNRSRMSPVCLRSQESERTTFSIDQHPNRRFVSKTSPGAPMFCVGWVTDEKQPMILEGCEIPSYNNSKRNENFQSESISKRANHHSSASGNHSYTNALSSTNLCKDIIQARHLKTDSGYSTSTTPTQKQGQYASDSSLTEWDIAVQKKLNRRLKRFI</sequence>
<feature type="compositionally biased region" description="Basic and acidic residues" evidence="1">
    <location>
        <begin position="2196"/>
        <end position="2208"/>
    </location>
</feature>
<reference evidence="2 3" key="1">
    <citation type="journal article" date="2021" name="Elife">
        <title>Chloroplast acquisition without the gene transfer in kleptoplastic sea slugs, Plakobranchus ocellatus.</title>
        <authorList>
            <person name="Maeda T."/>
            <person name="Takahashi S."/>
            <person name="Yoshida T."/>
            <person name="Shimamura S."/>
            <person name="Takaki Y."/>
            <person name="Nagai Y."/>
            <person name="Toyoda A."/>
            <person name="Suzuki Y."/>
            <person name="Arimoto A."/>
            <person name="Ishii H."/>
            <person name="Satoh N."/>
            <person name="Nishiyama T."/>
            <person name="Hasebe M."/>
            <person name="Maruyama T."/>
            <person name="Minagawa J."/>
            <person name="Obokata J."/>
            <person name="Shigenobu S."/>
        </authorList>
    </citation>
    <scope>NUCLEOTIDE SEQUENCE [LARGE SCALE GENOMIC DNA]</scope>
</reference>
<feature type="compositionally biased region" description="Polar residues" evidence="1">
    <location>
        <begin position="4879"/>
        <end position="4897"/>
    </location>
</feature>
<feature type="region of interest" description="Disordered" evidence="1">
    <location>
        <begin position="4843"/>
        <end position="4939"/>
    </location>
</feature>
<feature type="compositionally biased region" description="Basic and acidic residues" evidence="1">
    <location>
        <begin position="4917"/>
        <end position="4928"/>
    </location>
</feature>
<feature type="region of interest" description="Disordered" evidence="1">
    <location>
        <begin position="1808"/>
        <end position="1868"/>
    </location>
</feature>
<feature type="region of interest" description="Disordered" evidence="1">
    <location>
        <begin position="2978"/>
        <end position="3021"/>
    </location>
</feature>
<feature type="region of interest" description="Disordered" evidence="1">
    <location>
        <begin position="1382"/>
        <end position="1406"/>
    </location>
</feature>
<evidence type="ECO:0000313" key="3">
    <source>
        <dbReference type="Proteomes" id="UP000735302"/>
    </source>
</evidence>
<feature type="region of interest" description="Disordered" evidence="1">
    <location>
        <begin position="4725"/>
        <end position="4768"/>
    </location>
</feature>
<name>A0AAV3XT76_9GAST</name>
<feature type="region of interest" description="Disordered" evidence="1">
    <location>
        <begin position="3557"/>
        <end position="3589"/>
    </location>
</feature>
<feature type="region of interest" description="Disordered" evidence="1">
    <location>
        <begin position="2734"/>
        <end position="2760"/>
    </location>
</feature>
<feature type="compositionally biased region" description="Basic residues" evidence="1">
    <location>
        <begin position="2978"/>
        <end position="3003"/>
    </location>
</feature>
<feature type="compositionally biased region" description="Low complexity" evidence="1">
    <location>
        <begin position="5282"/>
        <end position="5302"/>
    </location>
</feature>
<feature type="compositionally biased region" description="Basic and acidic residues" evidence="1">
    <location>
        <begin position="4813"/>
        <end position="4823"/>
    </location>
</feature>
<feature type="compositionally biased region" description="Basic and acidic residues" evidence="1">
    <location>
        <begin position="3267"/>
        <end position="3299"/>
    </location>
</feature>
<keyword evidence="3" id="KW-1185">Reference proteome</keyword>
<feature type="region of interest" description="Disordered" evidence="1">
    <location>
        <begin position="4790"/>
        <end position="4823"/>
    </location>
</feature>
<feature type="region of interest" description="Disordered" evidence="1">
    <location>
        <begin position="5452"/>
        <end position="5480"/>
    </location>
</feature>
<feature type="compositionally biased region" description="Low complexity" evidence="1">
    <location>
        <begin position="3557"/>
        <end position="3575"/>
    </location>
</feature>
<protein>
    <submittedName>
        <fullName evidence="2">Uncharacterized protein</fullName>
    </submittedName>
</protein>
<feature type="compositionally biased region" description="Basic and acidic residues" evidence="1">
    <location>
        <begin position="4843"/>
        <end position="4866"/>
    </location>
</feature>
<feature type="compositionally biased region" description="Polar residues" evidence="1">
    <location>
        <begin position="1824"/>
        <end position="1855"/>
    </location>
</feature>
<feature type="region of interest" description="Disordered" evidence="1">
    <location>
        <begin position="3804"/>
        <end position="3841"/>
    </location>
</feature>
<feature type="region of interest" description="Disordered" evidence="1">
    <location>
        <begin position="2480"/>
        <end position="2499"/>
    </location>
</feature>
<organism evidence="2 3">
    <name type="scientific">Plakobranchus ocellatus</name>
    <dbReference type="NCBI Taxonomy" id="259542"/>
    <lineage>
        <taxon>Eukaryota</taxon>
        <taxon>Metazoa</taxon>
        <taxon>Spiralia</taxon>
        <taxon>Lophotrochozoa</taxon>
        <taxon>Mollusca</taxon>
        <taxon>Gastropoda</taxon>
        <taxon>Heterobranchia</taxon>
        <taxon>Euthyneura</taxon>
        <taxon>Panpulmonata</taxon>
        <taxon>Sacoglossa</taxon>
        <taxon>Placobranchoidea</taxon>
        <taxon>Plakobranchidae</taxon>
        <taxon>Plakobranchus</taxon>
    </lineage>
</organism>
<feature type="compositionally biased region" description="Polar residues" evidence="1">
    <location>
        <begin position="3318"/>
        <end position="3329"/>
    </location>
</feature>
<feature type="region of interest" description="Disordered" evidence="1">
    <location>
        <begin position="3267"/>
        <end position="3333"/>
    </location>
</feature>
<feature type="compositionally biased region" description="Polar residues" evidence="1">
    <location>
        <begin position="5452"/>
        <end position="5463"/>
    </location>
</feature>